<organism evidence="3">
    <name type="scientific">uncultured marine microorganism</name>
    <dbReference type="NCBI Taxonomy" id="415540"/>
    <lineage>
        <taxon>unclassified sequences</taxon>
        <taxon>environmental samples</taxon>
    </lineage>
</organism>
<evidence type="ECO:0000256" key="1">
    <source>
        <dbReference type="SAM" id="Phobius"/>
    </source>
</evidence>
<keyword evidence="1" id="KW-0472">Membrane</keyword>
<feature type="domain" description="DUF5658" evidence="2">
    <location>
        <begin position="1"/>
        <end position="83"/>
    </location>
</feature>
<dbReference type="Pfam" id="PF18902">
    <property type="entry name" value="DUF5658"/>
    <property type="match status" value="1"/>
</dbReference>
<proteinExistence type="predicted"/>
<sequence length="87" mass="9789">MDAFFTLQLIDRGAVEINPIMAVMIGKGTSTFAATKMLLTGLGVLMLVFLSRSRMFNLMRTELFLTVLFSGYACLVCYEFVFLLNIF</sequence>
<evidence type="ECO:0000259" key="2">
    <source>
        <dbReference type="Pfam" id="PF18902"/>
    </source>
</evidence>
<feature type="transmembrane region" description="Helical" evidence="1">
    <location>
        <begin position="63"/>
        <end position="84"/>
    </location>
</feature>
<keyword evidence="1" id="KW-0812">Transmembrane</keyword>
<dbReference type="InterPro" id="IPR043717">
    <property type="entry name" value="DUF5658"/>
</dbReference>
<dbReference type="AlphaFoldDB" id="A5CFU4"/>
<dbReference type="EMBL" id="AM501426">
    <property type="protein sequence ID" value="CAM58082.1"/>
    <property type="molecule type" value="Genomic_DNA"/>
</dbReference>
<name>A5CFU4_9ZZZZ</name>
<reference evidence="3" key="1">
    <citation type="submission" date="2007-03" db="EMBL/GenBank/DDBJ databases">
        <title>Isolation and characterization of alkane hydroxylases from Pacific deep-sea sediment.</title>
        <authorList>
            <person name="Xu M."/>
        </authorList>
    </citation>
    <scope>NUCLEOTIDE SEQUENCE</scope>
</reference>
<accession>A5CFU4</accession>
<keyword evidence="1" id="KW-1133">Transmembrane helix</keyword>
<feature type="transmembrane region" description="Helical" evidence="1">
    <location>
        <begin position="31"/>
        <end position="51"/>
    </location>
</feature>
<protein>
    <recommendedName>
        <fullName evidence="2">DUF5658 domain-containing protein</fullName>
    </recommendedName>
</protein>
<evidence type="ECO:0000313" key="3">
    <source>
        <dbReference type="EMBL" id="CAM58082.1"/>
    </source>
</evidence>